<reference evidence="4" key="2">
    <citation type="submission" date="2023-06" db="EMBL/GenBank/DDBJ databases">
        <authorList>
            <person name="Swenson N.G."/>
            <person name="Wegrzyn J.L."/>
            <person name="Mcevoy S.L."/>
        </authorList>
    </citation>
    <scope>NUCLEOTIDE SEQUENCE</scope>
    <source>
        <strain evidence="4">NS2018</strain>
        <tissue evidence="4">Leaf</tissue>
    </source>
</reference>
<accession>A0AA39SPK9</accession>
<organism evidence="4 5">
    <name type="scientific">Acer saccharum</name>
    <name type="common">Sugar maple</name>
    <dbReference type="NCBI Taxonomy" id="4024"/>
    <lineage>
        <taxon>Eukaryota</taxon>
        <taxon>Viridiplantae</taxon>
        <taxon>Streptophyta</taxon>
        <taxon>Embryophyta</taxon>
        <taxon>Tracheophyta</taxon>
        <taxon>Spermatophyta</taxon>
        <taxon>Magnoliopsida</taxon>
        <taxon>eudicotyledons</taxon>
        <taxon>Gunneridae</taxon>
        <taxon>Pentapetalae</taxon>
        <taxon>rosids</taxon>
        <taxon>malvids</taxon>
        <taxon>Sapindales</taxon>
        <taxon>Sapindaceae</taxon>
        <taxon>Hippocastanoideae</taxon>
        <taxon>Acereae</taxon>
        <taxon>Acer</taxon>
    </lineage>
</organism>
<dbReference type="InterPro" id="IPR035979">
    <property type="entry name" value="RBD_domain_sf"/>
</dbReference>
<dbReference type="SMART" id="SM00360">
    <property type="entry name" value="RRM"/>
    <property type="match status" value="1"/>
</dbReference>
<keyword evidence="1" id="KW-0694">RNA-binding</keyword>
<feature type="region of interest" description="Disordered" evidence="2">
    <location>
        <begin position="1"/>
        <end position="29"/>
    </location>
</feature>
<reference evidence="4" key="1">
    <citation type="journal article" date="2022" name="Plant J.">
        <title>Strategies of tolerance reflected in two North American maple genomes.</title>
        <authorList>
            <person name="McEvoy S.L."/>
            <person name="Sezen U.U."/>
            <person name="Trouern-Trend A."/>
            <person name="McMahon S.M."/>
            <person name="Schaberg P.G."/>
            <person name="Yang J."/>
            <person name="Wegrzyn J.L."/>
            <person name="Swenson N.G."/>
        </authorList>
    </citation>
    <scope>NUCLEOTIDE SEQUENCE</scope>
    <source>
        <strain evidence="4">NS2018</strain>
    </source>
</reference>
<evidence type="ECO:0000256" key="1">
    <source>
        <dbReference type="PROSITE-ProRule" id="PRU00176"/>
    </source>
</evidence>
<evidence type="ECO:0000313" key="4">
    <source>
        <dbReference type="EMBL" id="KAK0595969.1"/>
    </source>
</evidence>
<dbReference type="InterPro" id="IPR000504">
    <property type="entry name" value="RRM_dom"/>
</dbReference>
<dbReference type="AlphaFoldDB" id="A0AA39SPK9"/>
<dbReference type="Pfam" id="PF00076">
    <property type="entry name" value="RRM_1"/>
    <property type="match status" value="1"/>
</dbReference>
<dbReference type="GO" id="GO:0003723">
    <property type="term" value="F:RNA binding"/>
    <property type="evidence" value="ECO:0007669"/>
    <property type="project" value="UniProtKB-UniRule"/>
</dbReference>
<dbReference type="SUPFAM" id="SSF54928">
    <property type="entry name" value="RNA-binding domain, RBD"/>
    <property type="match status" value="1"/>
</dbReference>
<dbReference type="CDD" id="cd00590">
    <property type="entry name" value="RRM_SF"/>
    <property type="match status" value="1"/>
</dbReference>
<proteinExistence type="predicted"/>
<dbReference type="Gene3D" id="3.30.70.330">
    <property type="match status" value="1"/>
</dbReference>
<evidence type="ECO:0000256" key="2">
    <source>
        <dbReference type="SAM" id="MobiDB-lite"/>
    </source>
</evidence>
<dbReference type="InterPro" id="IPR012677">
    <property type="entry name" value="Nucleotide-bd_a/b_plait_sf"/>
</dbReference>
<dbReference type="EMBL" id="JAUESC010000004">
    <property type="protein sequence ID" value="KAK0595969.1"/>
    <property type="molecule type" value="Genomic_DNA"/>
</dbReference>
<dbReference type="PROSITE" id="PS50102">
    <property type="entry name" value="RRM"/>
    <property type="match status" value="1"/>
</dbReference>
<sequence length="171" mass="19666">MREKGRERGSGYARAGEAREGNTQGRGHGRYEDFRDKLFSIHVDNINPVLDQMGLWSIFKPFGRVRDVYLSPRNSSRGSLYAFVRFETLEEAKKVATMTNGMHVYGWPIVAKLATFGWKRRRNAAEGFRYRTATNDKETKKEEETLDPGMQGKKSYAEIVKQIKGYRIGSF</sequence>
<dbReference type="Proteomes" id="UP001168877">
    <property type="component" value="Unassembled WGS sequence"/>
</dbReference>
<gene>
    <name evidence="4" type="ORF">LWI29_011566</name>
</gene>
<evidence type="ECO:0000313" key="5">
    <source>
        <dbReference type="Proteomes" id="UP001168877"/>
    </source>
</evidence>
<protein>
    <recommendedName>
        <fullName evidence="3">RRM domain-containing protein</fullName>
    </recommendedName>
</protein>
<comment type="caution">
    <text evidence="4">The sequence shown here is derived from an EMBL/GenBank/DDBJ whole genome shotgun (WGS) entry which is preliminary data.</text>
</comment>
<keyword evidence="5" id="KW-1185">Reference proteome</keyword>
<evidence type="ECO:0000259" key="3">
    <source>
        <dbReference type="PROSITE" id="PS50102"/>
    </source>
</evidence>
<feature type="domain" description="RRM" evidence="3">
    <location>
        <begin position="39"/>
        <end position="116"/>
    </location>
</feature>
<name>A0AA39SPK9_ACESA</name>